<dbReference type="Gene3D" id="3.40.50.1820">
    <property type="entry name" value="alpha/beta hydrolase"/>
    <property type="match status" value="1"/>
</dbReference>
<organism evidence="4 5">
    <name type="scientific">Pseudoxanthomonas japonensis</name>
    <dbReference type="NCBI Taxonomy" id="69284"/>
    <lineage>
        <taxon>Bacteria</taxon>
        <taxon>Pseudomonadati</taxon>
        <taxon>Pseudomonadota</taxon>
        <taxon>Gammaproteobacteria</taxon>
        <taxon>Lysobacterales</taxon>
        <taxon>Lysobacteraceae</taxon>
        <taxon>Pseudoxanthomonas</taxon>
    </lineage>
</organism>
<dbReference type="InterPro" id="IPR001375">
    <property type="entry name" value="Peptidase_S9_cat"/>
</dbReference>
<name>A0ABQ6ZI46_9GAMM</name>
<evidence type="ECO:0000256" key="2">
    <source>
        <dbReference type="SAM" id="SignalP"/>
    </source>
</evidence>
<dbReference type="PANTHER" id="PTHR42776:SF28">
    <property type="entry name" value="GLUTAMYL ENDOPEPTIDASE, CHLOROPLASTIC-RELATED"/>
    <property type="match status" value="1"/>
</dbReference>
<dbReference type="Gene3D" id="2.120.10.30">
    <property type="entry name" value="TolB, C-terminal domain"/>
    <property type="match status" value="1"/>
</dbReference>
<comment type="caution">
    <text evidence="4">The sequence shown here is derived from an EMBL/GenBank/DDBJ whole genome shotgun (WGS) entry which is preliminary data.</text>
</comment>
<dbReference type="EMBL" id="PDWW01000008">
    <property type="protein sequence ID" value="KAF1725640.1"/>
    <property type="molecule type" value="Genomic_DNA"/>
</dbReference>
<dbReference type="Proteomes" id="UP000781710">
    <property type="component" value="Unassembled WGS sequence"/>
</dbReference>
<dbReference type="Pfam" id="PF00326">
    <property type="entry name" value="Peptidase_S9"/>
    <property type="match status" value="1"/>
</dbReference>
<keyword evidence="1" id="KW-0378">Hydrolase</keyword>
<evidence type="ECO:0000256" key="1">
    <source>
        <dbReference type="ARBA" id="ARBA00022801"/>
    </source>
</evidence>
<evidence type="ECO:0000313" key="5">
    <source>
        <dbReference type="Proteomes" id="UP000781710"/>
    </source>
</evidence>
<dbReference type="InterPro" id="IPR029058">
    <property type="entry name" value="AB_hydrolase_fold"/>
</dbReference>
<evidence type="ECO:0000313" key="4">
    <source>
        <dbReference type="EMBL" id="KAF1725640.1"/>
    </source>
</evidence>
<dbReference type="RefSeq" id="WP_162337359.1">
    <property type="nucleotide sequence ID" value="NZ_JBHSRQ010000016.1"/>
</dbReference>
<keyword evidence="2" id="KW-0732">Signal</keyword>
<feature type="signal peptide" evidence="2">
    <location>
        <begin position="1"/>
        <end position="20"/>
    </location>
</feature>
<dbReference type="InterPro" id="IPR011042">
    <property type="entry name" value="6-blade_b-propeller_TolB-like"/>
</dbReference>
<dbReference type="PANTHER" id="PTHR42776">
    <property type="entry name" value="SERINE PEPTIDASE S9 FAMILY MEMBER"/>
    <property type="match status" value="1"/>
</dbReference>
<dbReference type="SUPFAM" id="SSF53474">
    <property type="entry name" value="alpha/beta-Hydrolases"/>
    <property type="match status" value="1"/>
</dbReference>
<reference evidence="4 5" key="1">
    <citation type="submission" date="2017-10" db="EMBL/GenBank/DDBJ databases">
        <title>Whole genome sequencing of members of genus Pseudoxanthomonas.</title>
        <authorList>
            <person name="Kumar S."/>
            <person name="Bansal K."/>
            <person name="Kaur A."/>
            <person name="Patil P."/>
            <person name="Sharma S."/>
            <person name="Patil P.B."/>
        </authorList>
    </citation>
    <scope>NUCLEOTIDE SEQUENCE [LARGE SCALE GENOMIC DNA]</scope>
    <source>
        <strain evidence="4 5">DSM 17109</strain>
    </source>
</reference>
<accession>A0ABQ6ZI46</accession>
<proteinExistence type="predicted"/>
<sequence length="819" mass="91174">MSIRWTLLACLWLAAGTALAQDALPYQTPPAEILQLADVQRPPSVVTDSRKTRLVLFYRDAFKSLAELSDEELRLGGLRVNPRTNIASTATYFNNLQVQELAGSSPLQVTGLPAAPRLANFVWSPDETRLAFTHTTRTGVEVWVLELASARATRLTEARVNGNAGNPLTWFRDNQALLVRMLPAQRPALVDTSRQVPTGPTVSVSDGSRAQNRTYQDLLKNPQDEANFAVLATSELHRVPLKGRATLWRGAGMYTGESFSPDGRYVLLRTLKKPFSYLVPYSRFPFSADVVETTGKPVVTVVDAPLAENLPKGFMAVRAGRRDIEWRADQPATLVWVEALDKGDPSVDVPFRDEAYAWEAPFTAAPRTIFKTIDRVQGVLWGDDRHAIVTDYWWNTRNTRTYLFDPSQAGEPLRELASRNYQDQYSDPGEFETRRNAAGQRVLALDDGQAHLIGDGFTPEGQFPFIDRMDLATGRKERVYTSRLTGQKEAIQALLDPEAGTVLVRLESPTEFPNYYIRHLKQRIAPVPVTRFGNPFKGLQGVHKEVLTYTRADGLPLTGTLYLPAGYDHTTKSQKLPLVMWAYPAEYKDRDSAGQNTTNPNEFIFPSYGSPIYWVTRGYAVLDDAAFPIVGEGKEEPNDSFVTQLVANAKAAIDAVDALGYIDRTRVAVGGHSYGAFMTANLLTHSDLFAAGIARSGAYNRTLTPFGFQQEERNYWEAPEVYNGMSPFMHVDKMKTPLLLVHGEADNNSGTFTMQSERYFNALKGFGAPTRLVLLPKESHGYAAKESILHLLWEQDQWLERYVKHKGQGGGSAPATADR</sequence>
<protein>
    <submittedName>
        <fullName evidence="4">S9 family peptidase</fullName>
    </submittedName>
</protein>
<evidence type="ECO:0000259" key="3">
    <source>
        <dbReference type="Pfam" id="PF00326"/>
    </source>
</evidence>
<keyword evidence="5" id="KW-1185">Reference proteome</keyword>
<feature type="chain" id="PRO_5047166996" evidence="2">
    <location>
        <begin position="21"/>
        <end position="819"/>
    </location>
</feature>
<feature type="domain" description="Peptidase S9 prolyl oligopeptidase catalytic" evidence="3">
    <location>
        <begin position="650"/>
        <end position="805"/>
    </location>
</feature>
<gene>
    <name evidence="4" type="ORF">CSC78_07875</name>
</gene>
<dbReference type="SUPFAM" id="SSF82171">
    <property type="entry name" value="DPP6 N-terminal domain-like"/>
    <property type="match status" value="1"/>
</dbReference>